<evidence type="ECO:0000313" key="3">
    <source>
        <dbReference type="Proteomes" id="UP000054477"/>
    </source>
</evidence>
<dbReference type="HOGENOM" id="CLU_2549161_0_0_1"/>
<feature type="compositionally biased region" description="Polar residues" evidence="1">
    <location>
        <begin position="21"/>
        <end position="38"/>
    </location>
</feature>
<feature type="region of interest" description="Disordered" evidence="1">
    <location>
        <begin position="1"/>
        <end position="83"/>
    </location>
</feature>
<feature type="non-terminal residue" evidence="2">
    <location>
        <position position="1"/>
    </location>
</feature>
<evidence type="ECO:0000256" key="1">
    <source>
        <dbReference type="SAM" id="MobiDB-lite"/>
    </source>
</evidence>
<reference evidence="3" key="2">
    <citation type="submission" date="2015-01" db="EMBL/GenBank/DDBJ databases">
        <title>Evolutionary Origins and Diversification of the Mycorrhizal Mutualists.</title>
        <authorList>
            <consortium name="DOE Joint Genome Institute"/>
            <consortium name="Mycorrhizal Genomics Consortium"/>
            <person name="Kohler A."/>
            <person name="Kuo A."/>
            <person name="Nagy L.G."/>
            <person name="Floudas D."/>
            <person name="Copeland A."/>
            <person name="Barry K.W."/>
            <person name="Cichocki N."/>
            <person name="Veneault-Fourrey C."/>
            <person name="LaButti K."/>
            <person name="Lindquist E.A."/>
            <person name="Lipzen A."/>
            <person name="Lundell T."/>
            <person name="Morin E."/>
            <person name="Murat C."/>
            <person name="Riley R."/>
            <person name="Ohm R."/>
            <person name="Sun H."/>
            <person name="Tunlid A."/>
            <person name="Henrissat B."/>
            <person name="Grigoriev I.V."/>
            <person name="Hibbett D.S."/>
            <person name="Martin F."/>
        </authorList>
    </citation>
    <scope>NUCLEOTIDE SEQUENCE [LARGE SCALE GENOMIC DNA]</scope>
    <source>
        <strain evidence="3">LaAM-08-1</strain>
    </source>
</reference>
<name>A0A0C9X5A2_9AGAR</name>
<dbReference type="AlphaFoldDB" id="A0A0C9X5A2"/>
<reference evidence="2 3" key="1">
    <citation type="submission" date="2014-04" db="EMBL/GenBank/DDBJ databases">
        <authorList>
            <consortium name="DOE Joint Genome Institute"/>
            <person name="Kuo A."/>
            <person name="Kohler A."/>
            <person name="Nagy L.G."/>
            <person name="Floudas D."/>
            <person name="Copeland A."/>
            <person name="Barry K.W."/>
            <person name="Cichocki N."/>
            <person name="Veneault-Fourrey C."/>
            <person name="LaButti K."/>
            <person name="Lindquist E.A."/>
            <person name="Lipzen A."/>
            <person name="Lundell T."/>
            <person name="Morin E."/>
            <person name="Murat C."/>
            <person name="Sun H."/>
            <person name="Tunlid A."/>
            <person name="Henrissat B."/>
            <person name="Grigoriev I.V."/>
            <person name="Hibbett D.S."/>
            <person name="Martin F."/>
            <person name="Nordberg H.P."/>
            <person name="Cantor M.N."/>
            <person name="Hua S.X."/>
        </authorList>
    </citation>
    <scope>NUCLEOTIDE SEQUENCE [LARGE SCALE GENOMIC DNA]</scope>
    <source>
        <strain evidence="2 3">LaAM-08-1</strain>
    </source>
</reference>
<organism evidence="2 3">
    <name type="scientific">Laccaria amethystina LaAM-08-1</name>
    <dbReference type="NCBI Taxonomy" id="1095629"/>
    <lineage>
        <taxon>Eukaryota</taxon>
        <taxon>Fungi</taxon>
        <taxon>Dikarya</taxon>
        <taxon>Basidiomycota</taxon>
        <taxon>Agaricomycotina</taxon>
        <taxon>Agaricomycetes</taxon>
        <taxon>Agaricomycetidae</taxon>
        <taxon>Agaricales</taxon>
        <taxon>Agaricineae</taxon>
        <taxon>Hydnangiaceae</taxon>
        <taxon>Laccaria</taxon>
    </lineage>
</organism>
<feature type="non-terminal residue" evidence="2">
    <location>
        <position position="83"/>
    </location>
</feature>
<gene>
    <name evidence="2" type="ORF">K443DRAFT_67299</name>
</gene>
<evidence type="ECO:0000313" key="2">
    <source>
        <dbReference type="EMBL" id="KIJ92821.1"/>
    </source>
</evidence>
<sequence length="83" mass="9507">HEDRAQHPTSTPPHFVPMPRHTTTPTTQNPSRPKTTKTTRNERDRPLTTTNEHQNDDNHPYRSQTTASAHKRRGATTNTQNDT</sequence>
<dbReference type="Proteomes" id="UP000054477">
    <property type="component" value="Unassembled WGS sequence"/>
</dbReference>
<accession>A0A0C9X5A2</accession>
<keyword evidence="3" id="KW-1185">Reference proteome</keyword>
<proteinExistence type="predicted"/>
<dbReference type="EMBL" id="KN838882">
    <property type="protein sequence ID" value="KIJ92821.1"/>
    <property type="molecule type" value="Genomic_DNA"/>
</dbReference>
<protein>
    <submittedName>
        <fullName evidence="2">Uncharacterized protein</fullName>
    </submittedName>
</protein>